<feature type="non-terminal residue" evidence="2">
    <location>
        <position position="1"/>
    </location>
</feature>
<accession>A0A8H3G1W6</accession>
<evidence type="ECO:0000256" key="1">
    <source>
        <dbReference type="SAM" id="MobiDB-lite"/>
    </source>
</evidence>
<dbReference type="EMBL" id="CAJPDS010000079">
    <property type="protein sequence ID" value="CAF9935074.1"/>
    <property type="molecule type" value="Genomic_DNA"/>
</dbReference>
<comment type="caution">
    <text evidence="2">The sequence shown here is derived from an EMBL/GenBank/DDBJ whole genome shotgun (WGS) entry which is preliminary data.</text>
</comment>
<name>A0A8H3G1W6_9LECA</name>
<dbReference type="Proteomes" id="UP000664521">
    <property type="component" value="Unassembled WGS sequence"/>
</dbReference>
<evidence type="ECO:0000313" key="2">
    <source>
        <dbReference type="EMBL" id="CAF9935074.1"/>
    </source>
</evidence>
<protein>
    <submittedName>
        <fullName evidence="2">Uncharacterized protein</fullName>
    </submittedName>
</protein>
<feature type="compositionally biased region" description="Low complexity" evidence="1">
    <location>
        <begin position="237"/>
        <end position="254"/>
    </location>
</feature>
<reference evidence="2" key="1">
    <citation type="submission" date="2021-03" db="EMBL/GenBank/DDBJ databases">
        <authorList>
            <person name="Tagirdzhanova G."/>
        </authorList>
    </citation>
    <scope>NUCLEOTIDE SEQUENCE</scope>
</reference>
<gene>
    <name evidence="2" type="ORF">HETSPECPRED_009455</name>
</gene>
<dbReference type="AlphaFoldDB" id="A0A8H3G1W6"/>
<organism evidence="2 3">
    <name type="scientific">Heterodermia speciosa</name>
    <dbReference type="NCBI Taxonomy" id="116794"/>
    <lineage>
        <taxon>Eukaryota</taxon>
        <taxon>Fungi</taxon>
        <taxon>Dikarya</taxon>
        <taxon>Ascomycota</taxon>
        <taxon>Pezizomycotina</taxon>
        <taxon>Lecanoromycetes</taxon>
        <taxon>OSLEUM clade</taxon>
        <taxon>Lecanoromycetidae</taxon>
        <taxon>Caliciales</taxon>
        <taxon>Physciaceae</taxon>
        <taxon>Heterodermia</taxon>
    </lineage>
</organism>
<feature type="region of interest" description="Disordered" evidence="1">
    <location>
        <begin position="202"/>
        <end position="301"/>
    </location>
</feature>
<keyword evidence="3" id="KW-1185">Reference proteome</keyword>
<proteinExistence type="predicted"/>
<feature type="compositionally biased region" description="Basic and acidic residues" evidence="1">
    <location>
        <begin position="265"/>
        <end position="283"/>
    </location>
</feature>
<evidence type="ECO:0000313" key="3">
    <source>
        <dbReference type="Proteomes" id="UP000664521"/>
    </source>
</evidence>
<sequence>DNMRNPMTSTGEVSPKETIFIELDRKDPNESRTVVLSTKDQDYIFDQLRTGYPPKTAHVIFGRLKPGLESIAAQHQRPITIEEGELDLSLLADFIGYLRGLWGNPLKEESKVHYDTTPSGAVIIDMPQDNRYVRVNPNMQRFIYTESRDGQTPEYISTRLVHLQNKAELDLSAIYAETVERLRYYIIQKVRVHDRVEDDHWNKVRNPYGTNEEPTVKEDDIPQAPGPVTETQPTDPSSSSGNLGGSQQPQSSRQRGGRGGRGSRGPRESRGGRGSRGPRESRGGRGSRGESQLPTLLPKQR</sequence>